<name>A0A1J5S1G3_9ZZZZ</name>
<protein>
    <submittedName>
        <fullName evidence="1">Uncharacterized protein</fullName>
    </submittedName>
</protein>
<evidence type="ECO:0000313" key="1">
    <source>
        <dbReference type="EMBL" id="OIR02055.1"/>
    </source>
</evidence>
<dbReference type="AlphaFoldDB" id="A0A1J5S1G3"/>
<gene>
    <name evidence="1" type="ORF">GALL_159130</name>
</gene>
<dbReference type="EMBL" id="MLJW01000078">
    <property type="protein sequence ID" value="OIR02055.1"/>
    <property type="molecule type" value="Genomic_DNA"/>
</dbReference>
<organism evidence="1">
    <name type="scientific">mine drainage metagenome</name>
    <dbReference type="NCBI Taxonomy" id="410659"/>
    <lineage>
        <taxon>unclassified sequences</taxon>
        <taxon>metagenomes</taxon>
        <taxon>ecological metagenomes</taxon>
    </lineage>
</organism>
<sequence length="172" mass="18953">MAKRDRQERYKTSGAAADLVKVETLVPPQGRAQILALAAKLRDEHRRAKTPLIDVASIVAQVRAACRTQPRRYTQPSDIDTLVITSVNVPFPHPISAESLADAIRRDTVPAVWAGHLGRFLGEVPLVSILRFCDRHGIKAPALARFVRGHSAELALRRPELEEHLNVLVPAA</sequence>
<proteinExistence type="predicted"/>
<accession>A0A1J5S1G3</accession>
<comment type="caution">
    <text evidence="1">The sequence shown here is derived from an EMBL/GenBank/DDBJ whole genome shotgun (WGS) entry which is preliminary data.</text>
</comment>
<reference evidence="1" key="1">
    <citation type="submission" date="2016-10" db="EMBL/GenBank/DDBJ databases">
        <title>Sequence of Gallionella enrichment culture.</title>
        <authorList>
            <person name="Poehlein A."/>
            <person name="Muehling M."/>
            <person name="Daniel R."/>
        </authorList>
    </citation>
    <scope>NUCLEOTIDE SEQUENCE</scope>
</reference>